<dbReference type="PROSITE" id="PS51665">
    <property type="entry name" value="ENKURIN"/>
    <property type="match status" value="1"/>
</dbReference>
<proteinExistence type="predicted"/>
<evidence type="ECO:0000313" key="9">
    <source>
        <dbReference type="WBParaSite" id="maker-uti_cns_0012465-snap-gene-0.4-mRNA-1"/>
    </source>
</evidence>
<evidence type="ECO:0000256" key="1">
    <source>
        <dbReference type="ARBA" id="ARBA00004138"/>
    </source>
</evidence>
<comment type="subcellular location">
    <subcellularLocation>
        <location evidence="1">Cell projection</location>
        <location evidence="1">Cilium</location>
    </subcellularLocation>
    <subcellularLocation>
        <location evidence="2">Cytoplasm</location>
        <location evidence="2">Cytoskeleton</location>
    </subcellularLocation>
</comment>
<dbReference type="GO" id="GO:0005879">
    <property type="term" value="C:axonemal microtubule"/>
    <property type="evidence" value="ECO:0007669"/>
    <property type="project" value="TreeGrafter"/>
</dbReference>
<keyword evidence="3" id="KW-0963">Cytoplasm</keyword>
<keyword evidence="5" id="KW-0966">Cell projection</keyword>
<evidence type="ECO:0000256" key="6">
    <source>
        <dbReference type="SAM" id="MobiDB-lite"/>
    </source>
</evidence>
<evidence type="ECO:0000313" key="8">
    <source>
        <dbReference type="Proteomes" id="UP000095280"/>
    </source>
</evidence>
<evidence type="ECO:0000256" key="5">
    <source>
        <dbReference type="ARBA" id="ARBA00023273"/>
    </source>
</evidence>
<dbReference type="Proteomes" id="UP000095280">
    <property type="component" value="Unplaced"/>
</dbReference>
<dbReference type="InterPro" id="IPR052102">
    <property type="entry name" value="Enkurin_domain-protein"/>
</dbReference>
<dbReference type="InterPro" id="IPR027012">
    <property type="entry name" value="Enkurin_dom"/>
</dbReference>
<dbReference type="GO" id="GO:0001669">
    <property type="term" value="C:acrosomal vesicle"/>
    <property type="evidence" value="ECO:0007669"/>
    <property type="project" value="TreeGrafter"/>
</dbReference>
<keyword evidence="8" id="KW-1185">Reference proteome</keyword>
<evidence type="ECO:0000259" key="7">
    <source>
        <dbReference type="PROSITE" id="PS51665"/>
    </source>
</evidence>
<dbReference type="Pfam" id="PF13864">
    <property type="entry name" value="Enkurin"/>
    <property type="match status" value="1"/>
</dbReference>
<dbReference type="GO" id="GO:0005516">
    <property type="term" value="F:calmodulin binding"/>
    <property type="evidence" value="ECO:0007669"/>
    <property type="project" value="TreeGrafter"/>
</dbReference>
<evidence type="ECO:0000256" key="2">
    <source>
        <dbReference type="ARBA" id="ARBA00004245"/>
    </source>
</evidence>
<feature type="region of interest" description="Disordered" evidence="6">
    <location>
        <begin position="177"/>
        <end position="214"/>
    </location>
</feature>
<dbReference type="AlphaFoldDB" id="A0A1I8IGU2"/>
<accession>A0A1I8IGU2</accession>
<evidence type="ECO:0000256" key="3">
    <source>
        <dbReference type="ARBA" id="ARBA00022490"/>
    </source>
</evidence>
<feature type="domain" description="Enkurin" evidence="7">
    <location>
        <begin position="278"/>
        <end position="370"/>
    </location>
</feature>
<dbReference type="PANTHER" id="PTHR21490">
    <property type="entry name" value="ENKURIN-RELATED"/>
    <property type="match status" value="1"/>
</dbReference>
<evidence type="ECO:0000256" key="4">
    <source>
        <dbReference type="ARBA" id="ARBA00023212"/>
    </source>
</evidence>
<dbReference type="PANTHER" id="PTHR21490:SF0">
    <property type="entry name" value="ENKURIN"/>
    <property type="match status" value="1"/>
</dbReference>
<sequence length="753" mass="85503">VRCGWMVISRRVAQRPEKCSRRRRRWRVHLGHRMMKIRCRRMWRVQLTAVQVRLPLRRRRRRRRARRRLREAFRADESVGTEALYQRARAKPVRVMWAESCCPQLLQDVLLNTSARHCPENIYNLIPRQEAAAARPPKHQSRFKSTVKDEYAANRFAHKTMGEAQVPTAQPNEFLKKHTRETKPPAVVVDPNEHDRSSQPRRPPVPKANEAPPVMGIKTKKNFIAQNAVENILSVAKKPEKNLVDSRKGDKFSLDPSGLEPVYRNRKDYGEVPEYLKKRADEIRRAQEEYDNYVKEMRQRGAMQQLTDEERQAIVFGLKKNWEDLHHQYQSLSVMTDTVPKKNRKERIESEMKQLERDIELMERHQSGRPGALLRVQPADCPNQSAAGGVVRVFARARHQAGARHCPRHRHRQHEVLKLAAGRRSGNHRQFEVAAVAAWETVWPVVERYGQVAMATGPIGHQSEAAVRRYKAKQAFNFESPVPDARMQAGVFNQARVHEAEREIRDAGQFDEAVDAAVHLSADSAAKFINDCVQLFNNIKIGFVVGVFHTATPPRNVGQLAGWQRGRYGGVPAGHGVRQAAQQRKKSQGWADKPKKAVAEAALSGPTLAALDQVTGAPPPSSHSLCIDPTDTVTPCSSNTGRKMSQQRKKMAAITFSMPRSHAVSGSSTSAKDIWWRKGLAWAAYRSIRAVLQSEALPDRQKARLWQVVAETALLYNAETWTLTATLERQLDSANSGLFRADCQADERVHKAI</sequence>
<dbReference type="WBParaSite" id="maker-uti_cns_0012465-snap-gene-0.4-mRNA-1">
    <property type="protein sequence ID" value="maker-uti_cns_0012465-snap-gene-0.4-mRNA-1"/>
    <property type="gene ID" value="maker-uti_cns_0012465-snap-gene-0.4"/>
</dbReference>
<keyword evidence="4" id="KW-0206">Cytoskeleton</keyword>
<name>A0A1I8IGU2_9PLAT</name>
<reference evidence="9" key="1">
    <citation type="submission" date="2016-11" db="UniProtKB">
        <authorList>
            <consortium name="WormBaseParasite"/>
        </authorList>
    </citation>
    <scope>IDENTIFICATION</scope>
</reference>
<organism evidence="8 9">
    <name type="scientific">Macrostomum lignano</name>
    <dbReference type="NCBI Taxonomy" id="282301"/>
    <lineage>
        <taxon>Eukaryota</taxon>
        <taxon>Metazoa</taxon>
        <taxon>Spiralia</taxon>
        <taxon>Lophotrochozoa</taxon>
        <taxon>Platyhelminthes</taxon>
        <taxon>Rhabditophora</taxon>
        <taxon>Macrostomorpha</taxon>
        <taxon>Macrostomida</taxon>
        <taxon>Macrostomidae</taxon>
        <taxon>Macrostomum</taxon>
    </lineage>
</organism>
<protein>
    <submittedName>
        <fullName evidence="9">Enkurin domain-containing protein</fullName>
    </submittedName>
</protein>